<dbReference type="eggNOG" id="ENOG5033BSE">
    <property type="taxonomic scope" value="Bacteria"/>
</dbReference>
<gene>
    <name evidence="1" type="ORF">R2601_08801</name>
</gene>
<dbReference type="HOGENOM" id="CLU_196812_0_0_5"/>
<dbReference type="EMBL" id="AATQ01000051">
    <property type="protein sequence ID" value="EAU44265.1"/>
    <property type="molecule type" value="Genomic_DNA"/>
</dbReference>
<proteinExistence type="predicted"/>
<dbReference type="AlphaFoldDB" id="Q0FJ64"/>
<name>Q0FJ64_SALBH</name>
<organism evidence="1 2">
    <name type="scientific">Salipiger bermudensis (strain DSM 26914 / JCM 13377 / KCTC 12554 / HTCC2601)</name>
    <name type="common">Pelagibaca bermudensis</name>
    <dbReference type="NCBI Taxonomy" id="314265"/>
    <lineage>
        <taxon>Bacteria</taxon>
        <taxon>Pseudomonadati</taxon>
        <taxon>Pseudomonadota</taxon>
        <taxon>Alphaproteobacteria</taxon>
        <taxon>Rhodobacterales</taxon>
        <taxon>Roseobacteraceae</taxon>
        <taxon>Salipiger</taxon>
    </lineage>
</organism>
<dbReference type="RefSeq" id="WP_007792323.1">
    <property type="nucleotide sequence ID" value="NZ_DS022276.1"/>
</dbReference>
<evidence type="ECO:0000313" key="2">
    <source>
        <dbReference type="Proteomes" id="UP000006230"/>
    </source>
</evidence>
<sequence length="77" mass="8992">MLQDKRKDLDAEKRKTLLERLLQEIGREQPDLYYQSTSEIAQRLKQRIASGAALHPEDRKLVERLSPRDIAVLLSLH</sequence>
<keyword evidence="2" id="KW-1185">Reference proteome</keyword>
<dbReference type="OrthoDB" id="7679210at2"/>
<dbReference type="Proteomes" id="UP000006230">
    <property type="component" value="Unassembled WGS sequence"/>
</dbReference>
<reference evidence="1 2" key="1">
    <citation type="journal article" date="2010" name="J. Bacteriol.">
        <title>Genome sequences of Pelagibaca bermudensis HTCC2601T and Maritimibacter alkaliphilus HTCC2654T, the type strains of two marine Roseobacter genera.</title>
        <authorList>
            <person name="Thrash J.C."/>
            <person name="Cho J.C."/>
            <person name="Ferriera S."/>
            <person name="Johnson J."/>
            <person name="Vergin K.L."/>
            <person name="Giovannoni S.J."/>
        </authorList>
    </citation>
    <scope>NUCLEOTIDE SEQUENCE [LARGE SCALE GENOMIC DNA]</scope>
    <source>
        <strain evidence="2">DSM 26914 / JCM 13377 / KCTC 12554 / HTCC2601</strain>
    </source>
</reference>
<dbReference type="STRING" id="314265.R2601_08801"/>
<protein>
    <submittedName>
        <fullName evidence="1">Uncharacterized protein</fullName>
    </submittedName>
</protein>
<comment type="caution">
    <text evidence="1">The sequence shown here is derived from an EMBL/GenBank/DDBJ whole genome shotgun (WGS) entry which is preliminary data.</text>
</comment>
<evidence type="ECO:0000313" key="1">
    <source>
        <dbReference type="EMBL" id="EAU44265.1"/>
    </source>
</evidence>
<accession>Q0FJ64</accession>